<comment type="caution">
    <text evidence="6">The sequence shown here is derived from an EMBL/GenBank/DDBJ whole genome shotgun (WGS) entry which is preliminary data.</text>
</comment>
<dbReference type="InterPro" id="IPR007156">
    <property type="entry name" value="MamQ_LemA"/>
</dbReference>
<name>A0ABT9QEQ6_9ACTN</name>
<dbReference type="Pfam" id="PF04011">
    <property type="entry name" value="LemA"/>
    <property type="match status" value="1"/>
</dbReference>
<dbReference type="SUPFAM" id="SSF140478">
    <property type="entry name" value="LemA-like"/>
    <property type="match status" value="1"/>
</dbReference>
<dbReference type="PANTHER" id="PTHR34478:SF2">
    <property type="entry name" value="MEMBRANE PROTEIN"/>
    <property type="match status" value="1"/>
</dbReference>
<evidence type="ECO:0000256" key="1">
    <source>
        <dbReference type="ARBA" id="ARBA00004167"/>
    </source>
</evidence>
<evidence type="ECO:0000256" key="3">
    <source>
        <dbReference type="ARBA" id="ARBA00022692"/>
    </source>
</evidence>
<evidence type="ECO:0000256" key="2">
    <source>
        <dbReference type="ARBA" id="ARBA00008854"/>
    </source>
</evidence>
<dbReference type="EMBL" id="JAUSQU010000001">
    <property type="protein sequence ID" value="MDP9845245.1"/>
    <property type="molecule type" value="Genomic_DNA"/>
</dbReference>
<evidence type="ECO:0000256" key="5">
    <source>
        <dbReference type="ARBA" id="ARBA00023136"/>
    </source>
</evidence>
<evidence type="ECO:0000313" key="7">
    <source>
        <dbReference type="Proteomes" id="UP001225356"/>
    </source>
</evidence>
<protein>
    <submittedName>
        <fullName evidence="6">LemA protein</fullName>
    </submittedName>
</protein>
<dbReference type="PANTHER" id="PTHR34478">
    <property type="entry name" value="PROTEIN LEMA"/>
    <property type="match status" value="1"/>
</dbReference>
<accession>A0ABT9QEQ6</accession>
<keyword evidence="5" id="KW-0472">Membrane</keyword>
<organism evidence="6 7">
    <name type="scientific">Streptosporangium lutulentum</name>
    <dbReference type="NCBI Taxonomy" id="1461250"/>
    <lineage>
        <taxon>Bacteria</taxon>
        <taxon>Bacillati</taxon>
        <taxon>Actinomycetota</taxon>
        <taxon>Actinomycetes</taxon>
        <taxon>Streptosporangiales</taxon>
        <taxon>Streptosporangiaceae</taxon>
        <taxon>Streptosporangium</taxon>
    </lineage>
</organism>
<dbReference type="Proteomes" id="UP001225356">
    <property type="component" value="Unassembled WGS sequence"/>
</dbReference>
<dbReference type="InterPro" id="IPR023353">
    <property type="entry name" value="LemA-like_dom_sf"/>
</dbReference>
<proteinExistence type="inferred from homology"/>
<reference evidence="6 7" key="1">
    <citation type="submission" date="2023-07" db="EMBL/GenBank/DDBJ databases">
        <title>Sequencing the genomes of 1000 actinobacteria strains.</title>
        <authorList>
            <person name="Klenk H.-P."/>
        </authorList>
    </citation>
    <scope>NUCLEOTIDE SEQUENCE [LARGE SCALE GENOMIC DNA]</scope>
    <source>
        <strain evidence="6 7">DSM 46740</strain>
    </source>
</reference>
<comment type="subcellular location">
    <subcellularLocation>
        <location evidence="1">Membrane</location>
        <topology evidence="1">Single-pass membrane protein</topology>
    </subcellularLocation>
</comment>
<evidence type="ECO:0000256" key="4">
    <source>
        <dbReference type="ARBA" id="ARBA00022989"/>
    </source>
</evidence>
<keyword evidence="3" id="KW-0812">Transmembrane</keyword>
<evidence type="ECO:0000313" key="6">
    <source>
        <dbReference type="EMBL" id="MDP9845245.1"/>
    </source>
</evidence>
<dbReference type="Gene3D" id="1.20.1440.20">
    <property type="entry name" value="LemA-like domain"/>
    <property type="match status" value="1"/>
</dbReference>
<comment type="similarity">
    <text evidence="2">Belongs to the LemA family.</text>
</comment>
<sequence>MITTAVLVFLAFFLVLLLVLLAVSTYSDLVHRRGEVDDAWVWIEVRLKHRHDLVAELVEVVRGHGARDRQALEAVAAARSRAAGAQAPADRMAAEDLLSGALRSLFAATGAHPDLKAGRTLAELREKLAAAEDRITRSRRHYNDAVLIYNNAIQMSPADIVAGMGGFSQREYLRDQDEERRPVRAWF</sequence>
<keyword evidence="4" id="KW-1133">Transmembrane helix</keyword>
<keyword evidence="7" id="KW-1185">Reference proteome</keyword>
<gene>
    <name evidence="6" type="ORF">J2853_004456</name>
</gene>
<dbReference type="RefSeq" id="WP_307560735.1">
    <property type="nucleotide sequence ID" value="NZ_JAUSQU010000001.1"/>
</dbReference>